<reference evidence="4 5" key="1">
    <citation type="submission" date="2019-07" db="EMBL/GenBank/DDBJ databases">
        <title>Complete Genome Sequence of Leptotrichia goodfellowii Strain JCM 16774.</title>
        <authorList>
            <person name="Watanabe S."/>
            <person name="Cui L."/>
        </authorList>
    </citation>
    <scope>NUCLEOTIDE SEQUENCE [LARGE SCALE GENOMIC DNA]</scope>
    <source>
        <strain evidence="4 5">JCM16774</strain>
    </source>
</reference>
<evidence type="ECO:0000313" key="5">
    <source>
        <dbReference type="Proteomes" id="UP000321606"/>
    </source>
</evidence>
<dbReference type="REBASE" id="355724">
    <property type="entry name" value="Lgo16774ORF133P"/>
</dbReference>
<evidence type="ECO:0000259" key="1">
    <source>
        <dbReference type="Pfam" id="PF22515"/>
    </source>
</evidence>
<dbReference type="KEGG" id="lgo:JCM16774_0135"/>
<dbReference type="AlphaFoldDB" id="A0A510J7N2"/>
<dbReference type="Pfam" id="PF23871">
    <property type="entry name" value="DUF7226"/>
    <property type="match status" value="1"/>
</dbReference>
<organism evidence="4 5">
    <name type="scientific">Pseudoleptotrichia goodfellowii</name>
    <dbReference type="NCBI Taxonomy" id="157692"/>
    <lineage>
        <taxon>Bacteria</taxon>
        <taxon>Fusobacteriati</taxon>
        <taxon>Fusobacteriota</taxon>
        <taxon>Fusobacteriia</taxon>
        <taxon>Fusobacteriales</taxon>
        <taxon>Leptotrichiaceae</taxon>
        <taxon>Pseudoleptotrichia</taxon>
    </lineage>
</organism>
<feature type="domain" description="DUF7226" evidence="3">
    <location>
        <begin position="294"/>
        <end position="428"/>
    </location>
</feature>
<gene>
    <name evidence="4" type="ORF">JCM16774_0135</name>
</gene>
<dbReference type="InterPro" id="IPR055650">
    <property type="entry name" value="DUF7226"/>
</dbReference>
<dbReference type="STRING" id="714315.GCA_000516535_00147"/>
<dbReference type="OrthoDB" id="9774819at2"/>
<dbReference type="InterPro" id="IPR054265">
    <property type="entry name" value="DUF6996"/>
</dbReference>
<dbReference type="RefSeq" id="WP_026736859.1">
    <property type="nucleotide sequence ID" value="NZ_AP019822.1"/>
</dbReference>
<dbReference type="Pfam" id="PF22518">
    <property type="entry name" value="DUF6997"/>
    <property type="match status" value="1"/>
</dbReference>
<dbReference type="EMBL" id="AP019822">
    <property type="protein sequence ID" value="BBM35228.1"/>
    <property type="molecule type" value="Genomic_DNA"/>
</dbReference>
<name>A0A510J7N2_9FUSO</name>
<accession>A0A510J7N2</accession>
<feature type="domain" description="DUF6997" evidence="2">
    <location>
        <begin position="78"/>
        <end position="253"/>
    </location>
</feature>
<feature type="domain" description="DUF6996" evidence="1">
    <location>
        <begin position="9"/>
        <end position="77"/>
    </location>
</feature>
<evidence type="ECO:0000259" key="2">
    <source>
        <dbReference type="Pfam" id="PF22518"/>
    </source>
</evidence>
<evidence type="ECO:0000259" key="3">
    <source>
        <dbReference type="Pfam" id="PF23871"/>
    </source>
</evidence>
<sequence>MIKNNYTANEAWKELINKYNILEEIKKKGFYNIKAEQIKEFKEPRLMAKWDSSASLPSVLQDNKINMLPDSRNSYIIGNFSLYEKLPELKESVTKMAKIEVPEYETIDINNITSEANAINILAISGILEDFLNTSQNVMTFNGRMGTGIFNFKVNTFKNIKQKVEVNNAQCEIDGGFENENSVIIMEAKNVIHEDFHIRQLYYPYRLWKNRVSKPIRLVFSIYSNKIYRLFEYRFNNFEDYSSIELVNSKNYSLQDTEITIEDLKKVKSKLQIKTDDNKNDVKTPFVQADSMDRVVSLLENLYENPMTKFEIAELMNFEERQSDYYFNAGKYLGLFEKGENKLRKLTTLGNKIFKLSYKERQLKLVELILEHRIFNELFDTIIKTGEFPDKEEVMNKMYKLNICESRETISRRAGSVLGWLKWIFELTRLNYK</sequence>
<evidence type="ECO:0008006" key="6">
    <source>
        <dbReference type="Google" id="ProtNLM"/>
    </source>
</evidence>
<dbReference type="Proteomes" id="UP000321606">
    <property type="component" value="Chromosome"/>
</dbReference>
<evidence type="ECO:0000313" key="4">
    <source>
        <dbReference type="EMBL" id="BBM35228.1"/>
    </source>
</evidence>
<protein>
    <recommendedName>
        <fullName evidence="6">Type II restriction endonuclease</fullName>
    </recommendedName>
</protein>
<dbReference type="InterPro" id="IPR054266">
    <property type="entry name" value="DUF6997"/>
</dbReference>
<dbReference type="Pfam" id="PF22515">
    <property type="entry name" value="DUF6996"/>
    <property type="match status" value="1"/>
</dbReference>
<proteinExistence type="predicted"/>